<dbReference type="InterPro" id="IPR005546">
    <property type="entry name" value="Autotransporte_beta"/>
</dbReference>
<dbReference type="PRINTS" id="PR00723">
    <property type="entry name" value="SUBTILISIN"/>
</dbReference>
<dbReference type="GO" id="GO:0006508">
    <property type="term" value="P:proteolysis"/>
    <property type="evidence" value="ECO:0007669"/>
    <property type="project" value="UniProtKB-KW"/>
</dbReference>
<dbReference type="InterPro" id="IPR050131">
    <property type="entry name" value="Peptidase_S8_subtilisin-like"/>
</dbReference>
<dbReference type="InterPro" id="IPR023827">
    <property type="entry name" value="Peptidase_S8_Asp-AS"/>
</dbReference>
<evidence type="ECO:0000256" key="1">
    <source>
        <dbReference type="ARBA" id="ARBA00011073"/>
    </source>
</evidence>
<dbReference type="Proteomes" id="UP000256829">
    <property type="component" value="Unassembled WGS sequence"/>
</dbReference>
<keyword evidence="2 6" id="KW-0645">Protease</keyword>
<evidence type="ECO:0000313" key="10">
    <source>
        <dbReference type="Proteomes" id="UP000256829"/>
    </source>
</evidence>
<dbReference type="InterPro" id="IPR000209">
    <property type="entry name" value="Peptidase_S8/S53_dom"/>
</dbReference>
<dbReference type="PROSITE" id="PS00136">
    <property type="entry name" value="SUBTILASE_ASP"/>
    <property type="match status" value="1"/>
</dbReference>
<dbReference type="NCBIfam" id="TIGR02601">
    <property type="entry name" value="autotrns_rpt"/>
    <property type="match status" value="1"/>
</dbReference>
<dbReference type="PROSITE" id="PS51208">
    <property type="entry name" value="AUTOTRANSPORTER"/>
    <property type="match status" value="1"/>
</dbReference>
<proteinExistence type="inferred from homology"/>
<feature type="domain" description="Autotransporter" evidence="8">
    <location>
        <begin position="674"/>
        <end position="972"/>
    </location>
</feature>
<dbReference type="SMART" id="SM00869">
    <property type="entry name" value="Autotransporter"/>
    <property type="match status" value="1"/>
</dbReference>
<feature type="active site" description="Charge relay system" evidence="6">
    <location>
        <position position="340"/>
    </location>
</feature>
<dbReference type="SUPFAM" id="SSF52743">
    <property type="entry name" value="Subtilisin-like"/>
    <property type="match status" value="1"/>
</dbReference>
<keyword evidence="10" id="KW-1185">Reference proteome</keyword>
<evidence type="ECO:0000259" key="8">
    <source>
        <dbReference type="PROSITE" id="PS51208"/>
    </source>
</evidence>
<name>A0A3D8VG98_9GAMM</name>
<sequence>MGSVMHYRHKELVTAMRSVLLCSGLMGLAACGGGGGGGNVRETPPLYAPQQPGTPPPSTPSNPTPPVVSTPNPAYSQHIALTNTAAAHQAGFTGAGVRIGVVDSGVNRNHPALAPRVVANFNYIASPPNNLQVDDVLGHGTDVAQLAAGTPFGAWPGGIAPGAQIVSARILSDTPPKDDGTGQGNEVGGELGMRQVHQQLINSGVRIMNNSWGGLYWTNTVATNPIADEYRPFVLSNNGLVVFATGNDGRPNPDSMAGLPSQPGPNGTLPAADLERGWLAVTGVNPNNVQQLDIDSNGAVYANACGVAMRYCLAAPGTTVFTGVNDGPTSPSYWRGSGTSFAAPQVSGAAALVWQAFPYFSNDLVRQTLLGTATDLGAPGVDPVFGYGLLNVGRAINGPGRFDWGVTSVDVTGMSRPWSNAIAGSGGLRKRGTGTLALTGANTYTGATIVEQGTLEVQRAMPGGATVASGGRLRLNAGLQGNPVAANVGALDNTGTLEFLGGNTAQGATYSMSSFRNNAGGAMELQIGAHLDVSGTATLGGELRLTGRAPNYIIATPSINTPTRETFLQASTVTGTFATVTWSPFVTGSVAYAATDVSLLLTRADVATAASSMNLSATALSSAQRMEGAMDQIDTSVANGEGASLDVLAGAIAFQGTPDAAAAETSLSSLSGELHVADTAFAMMAIEGNRRALESRIDALQDAPLGGAWFDDLDSQRALARFDMQADGWMAGQDRRIGALTVGAALAQTEGYAHHEQRFDREHNRQLEAQFYASYDLGQGYLLGSVAVGRMQRWTRRDVLLGADAFRLGTDYAQRYASVGMQAGLPMNVGEGRITPYVGVQNLQLERDGFSEAGAVGFGLSTDASSMRVSQALLGARYATQWNVGSMQWDLQARAEWQRLLSQSGGDIQARFTALDAWSPIMGGALDRDVGVLGFGVGTWLRYNSRLSLDVDARSDHGETWTQAMLNWTTAF</sequence>
<dbReference type="CDD" id="cd04848">
    <property type="entry name" value="Peptidases_S8_Autotransporter_serine_protease_like"/>
    <property type="match status" value="1"/>
</dbReference>
<dbReference type="InterPro" id="IPR023828">
    <property type="entry name" value="Peptidase_S8_Ser-AS"/>
</dbReference>
<evidence type="ECO:0000256" key="7">
    <source>
        <dbReference type="SAM" id="MobiDB-lite"/>
    </source>
</evidence>
<feature type="active site" description="Charge relay system" evidence="6">
    <location>
        <position position="103"/>
    </location>
</feature>
<reference evidence="9 10" key="1">
    <citation type="submission" date="2018-08" db="EMBL/GenBank/DDBJ databases">
        <title>Lysobacter soli KCTC 22011, whole genome shotgun sequence.</title>
        <authorList>
            <person name="Zhang X."/>
            <person name="Feng G."/>
            <person name="Zhu H."/>
        </authorList>
    </citation>
    <scope>NUCLEOTIDE SEQUENCE [LARGE SCALE GENOMIC DNA]</scope>
    <source>
        <strain evidence="9 10">KCTC 22011</strain>
    </source>
</reference>
<evidence type="ECO:0000256" key="6">
    <source>
        <dbReference type="PROSITE-ProRule" id="PRU01240"/>
    </source>
</evidence>
<evidence type="ECO:0000256" key="3">
    <source>
        <dbReference type="ARBA" id="ARBA00022729"/>
    </source>
</evidence>
<dbReference type="InterPro" id="IPR013425">
    <property type="entry name" value="Autotrns_rpt"/>
</dbReference>
<protein>
    <submittedName>
        <fullName evidence="9">Autotransporter domain-containing protein</fullName>
    </submittedName>
</protein>
<feature type="compositionally biased region" description="Pro residues" evidence="7">
    <location>
        <begin position="52"/>
        <end position="68"/>
    </location>
</feature>
<organism evidence="9 10">
    <name type="scientific">Lysobacter soli</name>
    <dbReference type="NCBI Taxonomy" id="453783"/>
    <lineage>
        <taxon>Bacteria</taxon>
        <taxon>Pseudomonadati</taxon>
        <taxon>Pseudomonadota</taxon>
        <taxon>Gammaproteobacteria</taxon>
        <taxon>Lysobacterales</taxon>
        <taxon>Lysobacteraceae</taxon>
        <taxon>Lysobacter</taxon>
    </lineage>
</organism>
<comment type="similarity">
    <text evidence="1 6">Belongs to the peptidase S8 family.</text>
</comment>
<keyword evidence="4 6" id="KW-0378">Hydrolase</keyword>
<dbReference type="PANTHER" id="PTHR43806">
    <property type="entry name" value="PEPTIDASE S8"/>
    <property type="match status" value="1"/>
</dbReference>
<keyword evidence="5 6" id="KW-0720">Serine protease</keyword>
<dbReference type="InterPro" id="IPR036852">
    <property type="entry name" value="Peptidase_S8/S53_dom_sf"/>
</dbReference>
<dbReference type="GO" id="GO:0004252">
    <property type="term" value="F:serine-type endopeptidase activity"/>
    <property type="evidence" value="ECO:0007669"/>
    <property type="project" value="UniProtKB-UniRule"/>
</dbReference>
<evidence type="ECO:0000256" key="5">
    <source>
        <dbReference type="ARBA" id="ARBA00022825"/>
    </source>
</evidence>
<accession>A0A3D8VG98</accession>
<evidence type="ECO:0000256" key="4">
    <source>
        <dbReference type="ARBA" id="ARBA00022801"/>
    </source>
</evidence>
<dbReference type="Pfam" id="PF00082">
    <property type="entry name" value="Peptidase_S8"/>
    <property type="match status" value="1"/>
</dbReference>
<dbReference type="PROSITE" id="PS00138">
    <property type="entry name" value="SUBTILASE_SER"/>
    <property type="match status" value="1"/>
</dbReference>
<dbReference type="InterPro" id="IPR036709">
    <property type="entry name" value="Autotransporte_beta_dom_sf"/>
</dbReference>
<feature type="active site" description="Charge relay system" evidence="6">
    <location>
        <position position="139"/>
    </location>
</feature>
<keyword evidence="3" id="KW-0732">Signal</keyword>
<dbReference type="InterPro" id="IPR034061">
    <property type="entry name" value="Peptidases_S8_Autotransporter"/>
</dbReference>
<dbReference type="PROSITE" id="PS51892">
    <property type="entry name" value="SUBTILASE"/>
    <property type="match status" value="1"/>
</dbReference>
<dbReference type="InterPro" id="IPR015500">
    <property type="entry name" value="Peptidase_S8_subtilisin-rel"/>
</dbReference>
<comment type="caution">
    <text evidence="9">The sequence shown here is derived from an EMBL/GenBank/DDBJ whole genome shotgun (WGS) entry which is preliminary data.</text>
</comment>
<dbReference type="Pfam" id="PF03797">
    <property type="entry name" value="Autotransporter"/>
    <property type="match status" value="1"/>
</dbReference>
<dbReference type="AlphaFoldDB" id="A0A3D8VG98"/>
<dbReference type="Pfam" id="PF12951">
    <property type="entry name" value="PATR"/>
    <property type="match status" value="1"/>
</dbReference>
<evidence type="ECO:0000313" key="9">
    <source>
        <dbReference type="EMBL" id="RDY68345.1"/>
    </source>
</evidence>
<gene>
    <name evidence="9" type="ORF">DX912_07025</name>
</gene>
<dbReference type="Gene3D" id="3.40.50.200">
    <property type="entry name" value="Peptidase S8/S53 domain"/>
    <property type="match status" value="1"/>
</dbReference>
<dbReference type="Gene3D" id="2.40.128.130">
    <property type="entry name" value="Autotransporter beta-domain"/>
    <property type="match status" value="1"/>
</dbReference>
<feature type="region of interest" description="Disordered" evidence="7">
    <location>
        <begin position="40"/>
        <end position="73"/>
    </location>
</feature>
<evidence type="ECO:0000256" key="2">
    <source>
        <dbReference type="ARBA" id="ARBA00022670"/>
    </source>
</evidence>
<dbReference type="EMBL" id="QTJR01000003">
    <property type="protein sequence ID" value="RDY68345.1"/>
    <property type="molecule type" value="Genomic_DNA"/>
</dbReference>
<dbReference type="SUPFAM" id="SSF103515">
    <property type="entry name" value="Autotransporter"/>
    <property type="match status" value="1"/>
</dbReference>
<dbReference type="PANTHER" id="PTHR43806:SF11">
    <property type="entry name" value="CEREVISIN-RELATED"/>
    <property type="match status" value="1"/>
</dbReference>